<feature type="transmembrane region" description="Helical" evidence="6">
    <location>
        <begin position="195"/>
        <end position="217"/>
    </location>
</feature>
<feature type="transmembrane region" description="Helical" evidence="6">
    <location>
        <begin position="117"/>
        <end position="138"/>
    </location>
</feature>
<keyword evidence="4 6" id="KW-0472">Membrane</keyword>
<dbReference type="AlphaFoldDB" id="A0A132BDL6"/>
<accession>A0A132BDL6</accession>
<dbReference type="PANTHER" id="PTHR33048">
    <property type="entry name" value="PTH11-LIKE INTEGRAL MEMBRANE PROTEIN (AFU_ORTHOLOGUE AFUA_5G11245)"/>
    <property type="match status" value="1"/>
</dbReference>
<evidence type="ECO:0000256" key="4">
    <source>
        <dbReference type="ARBA" id="ARBA00023136"/>
    </source>
</evidence>
<dbReference type="Pfam" id="PF20684">
    <property type="entry name" value="Fung_rhodopsin"/>
    <property type="match status" value="1"/>
</dbReference>
<feature type="transmembrane region" description="Helical" evidence="6">
    <location>
        <begin position="61"/>
        <end position="85"/>
    </location>
</feature>
<evidence type="ECO:0000256" key="2">
    <source>
        <dbReference type="ARBA" id="ARBA00022692"/>
    </source>
</evidence>
<dbReference type="KEGG" id="psco:LY89DRAFT_787498"/>
<evidence type="ECO:0000256" key="6">
    <source>
        <dbReference type="SAM" id="Phobius"/>
    </source>
</evidence>
<dbReference type="OrthoDB" id="444631at2759"/>
<name>A0A132BDL6_MOLSC</name>
<dbReference type="Proteomes" id="UP000070700">
    <property type="component" value="Unassembled WGS sequence"/>
</dbReference>
<keyword evidence="2 6" id="KW-0812">Transmembrane</keyword>
<dbReference type="EMBL" id="KQ947429">
    <property type="protein sequence ID" value="KUJ10481.1"/>
    <property type="molecule type" value="Genomic_DNA"/>
</dbReference>
<keyword evidence="3 6" id="KW-1133">Transmembrane helix</keyword>
<dbReference type="GeneID" id="28832805"/>
<evidence type="ECO:0000256" key="3">
    <source>
        <dbReference type="ARBA" id="ARBA00022989"/>
    </source>
</evidence>
<dbReference type="InParanoid" id="A0A132BDL6"/>
<sequence length="370" mass="41262">MANTSKSHYVGPNPRGAADRNTASAVMALVGMFVFLRLWGRFKYNSRRPGNGFWPQFGESRFWILMSDLTILLSFLSGLTLTIVIDNAVTWGFGIHIKELSITQIHNVMKMFFLFQIFYKWTAGISKIASCFLFLAIATPQMTRFRTACYVLIVYQGLLSLGASVATVFQCGLDIESNYISTNDQSHCFPKPPFWYAHGALTIVSSLCMVTLPIWLFSHITYKRKWSIAAVMTALAVTELILSCVRLKGLVETAHNLTDIPFSATTGLLISQLEVDFGIVAACIPTISKLLDEYMSRLFYCVTGRERPVKSDGYSKSTSRTPKSVHLDNLPNSIQGSKYTQFGVEIDTVSMGSEEDKFAAKRHEANTLAV</sequence>
<gene>
    <name evidence="8" type="ORF">LY89DRAFT_787498</name>
</gene>
<comment type="subcellular location">
    <subcellularLocation>
        <location evidence="1">Membrane</location>
        <topology evidence="1">Multi-pass membrane protein</topology>
    </subcellularLocation>
</comment>
<dbReference type="InterPro" id="IPR049326">
    <property type="entry name" value="Rhodopsin_dom_fungi"/>
</dbReference>
<comment type="similarity">
    <text evidence="5">Belongs to the SAT4 family.</text>
</comment>
<dbReference type="GO" id="GO:0016020">
    <property type="term" value="C:membrane"/>
    <property type="evidence" value="ECO:0007669"/>
    <property type="project" value="UniProtKB-SubCell"/>
</dbReference>
<keyword evidence="9" id="KW-1185">Reference proteome</keyword>
<dbReference type="RefSeq" id="XP_018064836.1">
    <property type="nucleotide sequence ID" value="XM_018223079.1"/>
</dbReference>
<feature type="domain" description="Rhodopsin" evidence="7">
    <location>
        <begin position="66"/>
        <end position="292"/>
    </location>
</feature>
<organism evidence="8 9">
    <name type="scientific">Mollisia scopiformis</name>
    <name type="common">Conifer needle endophyte fungus</name>
    <name type="synonym">Phialocephala scopiformis</name>
    <dbReference type="NCBI Taxonomy" id="149040"/>
    <lineage>
        <taxon>Eukaryota</taxon>
        <taxon>Fungi</taxon>
        <taxon>Dikarya</taxon>
        <taxon>Ascomycota</taxon>
        <taxon>Pezizomycotina</taxon>
        <taxon>Leotiomycetes</taxon>
        <taxon>Helotiales</taxon>
        <taxon>Mollisiaceae</taxon>
        <taxon>Mollisia</taxon>
    </lineage>
</organism>
<evidence type="ECO:0000259" key="7">
    <source>
        <dbReference type="Pfam" id="PF20684"/>
    </source>
</evidence>
<feature type="transmembrane region" description="Helical" evidence="6">
    <location>
        <begin position="150"/>
        <end position="175"/>
    </location>
</feature>
<reference evidence="8 9" key="1">
    <citation type="submission" date="2015-10" db="EMBL/GenBank/DDBJ databases">
        <title>Full genome of DAOMC 229536 Phialocephala scopiformis, a fungal endophyte of spruce producing the potent anti-insectan compound rugulosin.</title>
        <authorList>
            <consortium name="DOE Joint Genome Institute"/>
            <person name="Walker A.K."/>
            <person name="Frasz S.L."/>
            <person name="Seifert K.A."/>
            <person name="Miller J.D."/>
            <person name="Mondo S.J."/>
            <person name="Labutti K."/>
            <person name="Lipzen A."/>
            <person name="Dockter R."/>
            <person name="Kennedy M."/>
            <person name="Grigoriev I.V."/>
            <person name="Spatafora J.W."/>
        </authorList>
    </citation>
    <scope>NUCLEOTIDE SEQUENCE [LARGE SCALE GENOMIC DNA]</scope>
    <source>
        <strain evidence="8 9">CBS 120377</strain>
    </source>
</reference>
<feature type="transmembrane region" description="Helical" evidence="6">
    <location>
        <begin position="22"/>
        <end position="40"/>
    </location>
</feature>
<evidence type="ECO:0000313" key="9">
    <source>
        <dbReference type="Proteomes" id="UP000070700"/>
    </source>
</evidence>
<evidence type="ECO:0000256" key="5">
    <source>
        <dbReference type="ARBA" id="ARBA00038359"/>
    </source>
</evidence>
<evidence type="ECO:0000313" key="8">
    <source>
        <dbReference type="EMBL" id="KUJ10481.1"/>
    </source>
</evidence>
<proteinExistence type="inferred from homology"/>
<evidence type="ECO:0000256" key="1">
    <source>
        <dbReference type="ARBA" id="ARBA00004141"/>
    </source>
</evidence>
<dbReference type="PANTHER" id="PTHR33048:SF47">
    <property type="entry name" value="INTEGRAL MEMBRANE PROTEIN-RELATED"/>
    <property type="match status" value="1"/>
</dbReference>
<dbReference type="InterPro" id="IPR052337">
    <property type="entry name" value="SAT4-like"/>
</dbReference>
<protein>
    <recommendedName>
        <fullName evidence="7">Rhodopsin domain-containing protein</fullName>
    </recommendedName>
</protein>